<evidence type="ECO:0000313" key="2">
    <source>
        <dbReference type="EMBL" id="UNZ08014.1"/>
    </source>
</evidence>
<feature type="region of interest" description="Disordered" evidence="1">
    <location>
        <begin position="440"/>
        <end position="479"/>
    </location>
</feature>
<evidence type="ECO:0000313" key="3">
    <source>
        <dbReference type="Proteomes" id="UP000829494"/>
    </source>
</evidence>
<name>A0ABY3ZD41_STRRM</name>
<evidence type="ECO:0000256" key="1">
    <source>
        <dbReference type="SAM" id="MobiDB-lite"/>
    </source>
</evidence>
<dbReference type="PANTHER" id="PTHR31299">
    <property type="entry name" value="ESTERASE, PUTATIVE (AFU_ORTHOLOGUE AFUA_1G05850)-RELATED"/>
    <property type="match status" value="1"/>
</dbReference>
<dbReference type="InterPro" id="IPR007815">
    <property type="entry name" value="Emycin_Estase"/>
</dbReference>
<dbReference type="PANTHER" id="PTHR31299:SF0">
    <property type="entry name" value="ESTERASE, PUTATIVE (AFU_ORTHOLOGUE AFUA_1G05850)-RELATED"/>
    <property type="match status" value="1"/>
</dbReference>
<dbReference type="GeneID" id="66852840"/>
<dbReference type="CDD" id="cd14728">
    <property type="entry name" value="Ere-like"/>
    <property type="match status" value="1"/>
</dbReference>
<dbReference type="Pfam" id="PF05139">
    <property type="entry name" value="Erythro_esteras"/>
    <property type="match status" value="1"/>
</dbReference>
<dbReference type="Proteomes" id="UP000829494">
    <property type="component" value="Chromosome"/>
</dbReference>
<feature type="compositionally biased region" description="Basic and acidic residues" evidence="1">
    <location>
        <begin position="1"/>
        <end position="17"/>
    </location>
</feature>
<dbReference type="SUPFAM" id="SSF159501">
    <property type="entry name" value="EreA/ChaN-like"/>
    <property type="match status" value="1"/>
</dbReference>
<sequence>MPDRSHDRNRAEDRERNSGGGSGGSPFTGRLRDRAAVLETLDPDAPLDDLEPLRALIGDARVVALGENSHFIREFGLARERVLRFLVQRCGFTALAFEFGFSEGVALDAWVQGAGTEEDFDRQTGAAIPIGLSGPLHWLRRYNRTATLPVRFAGVDVPEAGGSLLPALAPVAEYLREVDPDGLPLVQDAMKIADRFAGASMALAAPAWSRLDTAEQDALSALLTRLRTRLRAMEPLYVERGGRWEYDVALHRAEAACHTDHQFRAMAELYAGRGAVADASAREVFMADSVRWLLDHTPPGTRVVLPAHNAHIQRTPVFFDGRLTSLPMGHHLHHALGDDYFALAMTSVGGHTAEMHLDEDTTFGFRVEDTPLAPPEPGSLEAAVADAGLGSGIALAGLRGHQGPGGPDRIRMHSGYLHTPVLDAFDGVLSVPASTVADDLGFWPPRRPPRSARCGDRGRSERQSGSLDSRTGRRGVRPP</sequence>
<dbReference type="Gene3D" id="3.40.1660.10">
    <property type="entry name" value="EreA-like (biosynthetic domain)"/>
    <property type="match status" value="1"/>
</dbReference>
<reference evidence="2 3" key="1">
    <citation type="submission" date="2022-03" db="EMBL/GenBank/DDBJ databases">
        <title>Complete genome of Streptomyces rimosus ssp. rimosus R7 (=ATCC 10970).</title>
        <authorList>
            <person name="Beganovic S."/>
            <person name="Ruckert C."/>
            <person name="Busche T."/>
            <person name="Kalinowski J."/>
            <person name="Wittmann C."/>
        </authorList>
    </citation>
    <scope>NUCLEOTIDE SEQUENCE [LARGE SCALE GENOMIC DNA]</scope>
    <source>
        <strain evidence="2 3">R7</strain>
    </source>
</reference>
<dbReference type="RefSeq" id="WP_003981463.1">
    <property type="nucleotide sequence ID" value="NZ_CP043497.1"/>
</dbReference>
<organism evidence="2 3">
    <name type="scientific">Streptomyces rimosus subsp. rimosus</name>
    <dbReference type="NCBI Taxonomy" id="132474"/>
    <lineage>
        <taxon>Bacteria</taxon>
        <taxon>Bacillati</taxon>
        <taxon>Actinomycetota</taxon>
        <taxon>Actinomycetes</taxon>
        <taxon>Kitasatosporales</taxon>
        <taxon>Streptomycetaceae</taxon>
        <taxon>Streptomyces</taxon>
    </lineage>
</organism>
<feature type="region of interest" description="Disordered" evidence="1">
    <location>
        <begin position="1"/>
        <end position="29"/>
    </location>
</feature>
<dbReference type="Gene3D" id="1.20.1440.30">
    <property type="entry name" value="Biosynthetic Protein domain"/>
    <property type="match status" value="1"/>
</dbReference>
<dbReference type="EMBL" id="CP094298">
    <property type="protein sequence ID" value="UNZ08014.1"/>
    <property type="molecule type" value="Genomic_DNA"/>
</dbReference>
<proteinExistence type="predicted"/>
<feature type="compositionally biased region" description="Basic and acidic residues" evidence="1">
    <location>
        <begin position="453"/>
        <end position="462"/>
    </location>
</feature>
<protein>
    <submittedName>
        <fullName evidence="2">Erythromycin esterase</fullName>
    </submittedName>
</protein>
<accession>A0ABY3ZD41</accession>
<keyword evidence="3" id="KW-1185">Reference proteome</keyword>
<gene>
    <name evidence="2" type="ORF">SRIMR7_38240</name>
</gene>
<dbReference type="InterPro" id="IPR052036">
    <property type="entry name" value="Hydrolase/PRTase-associated"/>
</dbReference>
<dbReference type="Gene3D" id="3.30.1870.10">
    <property type="entry name" value="EreA-like, domain 2"/>
    <property type="match status" value="1"/>
</dbReference>